<dbReference type="EnsemblPlants" id="KQL06494">
    <property type="protein sequence ID" value="KQL06494"/>
    <property type="gene ID" value="SETIT_001734mg"/>
</dbReference>
<feature type="compositionally biased region" description="Low complexity" evidence="1">
    <location>
        <begin position="285"/>
        <end position="297"/>
    </location>
</feature>
<evidence type="ECO:0000313" key="2">
    <source>
        <dbReference type="EnsemblPlants" id="KQL06494"/>
    </source>
</evidence>
<evidence type="ECO:0008006" key="4">
    <source>
        <dbReference type="Google" id="ProtNLM"/>
    </source>
</evidence>
<dbReference type="InterPro" id="IPR012438">
    <property type="entry name" value="DUF1639"/>
</dbReference>
<dbReference type="PANTHER" id="PTHR33130:SF2">
    <property type="entry name" value="OS11G0562266 PROTEIN"/>
    <property type="match status" value="1"/>
</dbReference>
<feature type="region of interest" description="Disordered" evidence="1">
    <location>
        <begin position="251"/>
        <end position="336"/>
    </location>
</feature>
<dbReference type="PANTHER" id="PTHR33130">
    <property type="entry name" value="PUTATIVE (DUF1639)-RELATED"/>
    <property type="match status" value="1"/>
</dbReference>
<feature type="compositionally biased region" description="Basic and acidic residues" evidence="1">
    <location>
        <begin position="326"/>
        <end position="336"/>
    </location>
</feature>
<dbReference type="InParanoid" id="K3XIL2"/>
<keyword evidence="3" id="KW-1185">Reference proteome</keyword>
<dbReference type="Pfam" id="PF07797">
    <property type="entry name" value="DUF1639"/>
    <property type="match status" value="1"/>
</dbReference>
<dbReference type="HOGENOM" id="CLU_691527_0_0_1"/>
<dbReference type="FunCoup" id="K3XIL2">
    <property type="interactions" value="119"/>
</dbReference>
<evidence type="ECO:0000256" key="1">
    <source>
        <dbReference type="SAM" id="MobiDB-lite"/>
    </source>
</evidence>
<dbReference type="Proteomes" id="UP000004995">
    <property type="component" value="Unassembled WGS sequence"/>
</dbReference>
<evidence type="ECO:0000313" key="3">
    <source>
        <dbReference type="Proteomes" id="UP000004995"/>
    </source>
</evidence>
<feature type="compositionally biased region" description="Pro residues" evidence="1">
    <location>
        <begin position="268"/>
        <end position="284"/>
    </location>
</feature>
<dbReference type="AlphaFoldDB" id="K3XIL2"/>
<accession>K3XIL2</accession>
<dbReference type="eggNOG" id="ENOG502RZ6T">
    <property type="taxonomic scope" value="Eukaryota"/>
</dbReference>
<feature type="region of interest" description="Disordered" evidence="1">
    <location>
        <begin position="158"/>
        <end position="234"/>
    </location>
</feature>
<feature type="compositionally biased region" description="Basic residues" evidence="1">
    <location>
        <begin position="209"/>
        <end position="220"/>
    </location>
</feature>
<reference evidence="3" key="1">
    <citation type="journal article" date="2012" name="Nat. Biotechnol.">
        <title>Reference genome sequence of the model plant Setaria.</title>
        <authorList>
            <person name="Bennetzen J.L."/>
            <person name="Schmutz J."/>
            <person name="Wang H."/>
            <person name="Percifield R."/>
            <person name="Hawkins J."/>
            <person name="Pontaroli A.C."/>
            <person name="Estep M."/>
            <person name="Feng L."/>
            <person name="Vaughn J.N."/>
            <person name="Grimwood J."/>
            <person name="Jenkins J."/>
            <person name="Barry K."/>
            <person name="Lindquist E."/>
            <person name="Hellsten U."/>
            <person name="Deshpande S."/>
            <person name="Wang X."/>
            <person name="Wu X."/>
            <person name="Mitros T."/>
            <person name="Triplett J."/>
            <person name="Yang X."/>
            <person name="Ye C.Y."/>
            <person name="Mauro-Herrera M."/>
            <person name="Wang L."/>
            <person name="Li P."/>
            <person name="Sharma M."/>
            <person name="Sharma R."/>
            <person name="Ronald P.C."/>
            <person name="Panaud O."/>
            <person name="Kellogg E.A."/>
            <person name="Brutnell T.P."/>
            <person name="Doust A.N."/>
            <person name="Tuskan G.A."/>
            <person name="Rokhsar D."/>
            <person name="Devos K.M."/>
        </authorList>
    </citation>
    <scope>NUCLEOTIDE SEQUENCE [LARGE SCALE GENOMIC DNA]</scope>
    <source>
        <strain evidence="3">cv. Yugu1</strain>
    </source>
</reference>
<name>K3XIL2_SETIT</name>
<dbReference type="EMBL" id="AGNK02003255">
    <property type="status" value="NOT_ANNOTATED_CDS"/>
    <property type="molecule type" value="Genomic_DNA"/>
</dbReference>
<dbReference type="STRING" id="4555.K3XIL2"/>
<proteinExistence type="predicted"/>
<protein>
    <recommendedName>
        <fullName evidence="4">DUF1639 domain-containing protein</fullName>
    </recommendedName>
</protein>
<organism evidence="2 3">
    <name type="scientific">Setaria italica</name>
    <name type="common">Foxtail millet</name>
    <name type="synonym">Panicum italicum</name>
    <dbReference type="NCBI Taxonomy" id="4555"/>
    <lineage>
        <taxon>Eukaryota</taxon>
        <taxon>Viridiplantae</taxon>
        <taxon>Streptophyta</taxon>
        <taxon>Embryophyta</taxon>
        <taxon>Tracheophyta</taxon>
        <taxon>Spermatophyta</taxon>
        <taxon>Magnoliopsida</taxon>
        <taxon>Liliopsida</taxon>
        <taxon>Poales</taxon>
        <taxon>Poaceae</taxon>
        <taxon>PACMAD clade</taxon>
        <taxon>Panicoideae</taxon>
        <taxon>Panicodae</taxon>
        <taxon>Paniceae</taxon>
        <taxon>Cenchrinae</taxon>
        <taxon>Setaria</taxon>
    </lineage>
</organism>
<sequence>MKQSVCPTYSINRTARLVETLHYRDSAAPHARTCLSPSNRNLITSFDSTLRGHLYPSIDMPRWTSIQTFVSPVSSSRAFLSAGLASGGGGEPRRRPHPTVSLPSARLVACRRRRLDVGRRRSRPPCGLACPCPCPCLCLAPCRCPGCRGPRARTAAKTMAATADPRAKPPPAAPSRHLMKPWGAPPPPPPRAHRVPSLPEVAEGGGARDRRRSSSSHRRVGAGAVEEEPPCDGRLEDLRAKLMGHLRDAADRLRLPPAPPKPQHRSPSPEPEPEPQPPAAPLPPLEQQEAAAPAARPWNLRDRKCRRQTARGAAAALDASPAWEPAVEKARRPAADERAPFAVALTAEEVEEDVYALTGARPRRRPRKRPRVVQRQLDSLFPGLWLTEITADAYKVPDE</sequence>
<dbReference type="Gramene" id="KQL06494">
    <property type="protein sequence ID" value="KQL06494"/>
    <property type="gene ID" value="SETIT_001734mg"/>
</dbReference>
<reference evidence="2" key="2">
    <citation type="submission" date="2018-08" db="UniProtKB">
        <authorList>
            <consortium name="EnsemblPlants"/>
        </authorList>
    </citation>
    <scope>IDENTIFICATION</scope>
    <source>
        <strain evidence="2">Yugu1</strain>
    </source>
</reference>